<reference evidence="2" key="1">
    <citation type="journal article" date="2020" name="mSystems">
        <title>Genome- and Community-Level Interaction Insights into Carbon Utilization and Element Cycling Functions of Hydrothermarchaeota in Hydrothermal Sediment.</title>
        <authorList>
            <person name="Zhou Z."/>
            <person name="Liu Y."/>
            <person name="Xu W."/>
            <person name="Pan J."/>
            <person name="Luo Z.H."/>
            <person name="Li M."/>
        </authorList>
    </citation>
    <scope>NUCLEOTIDE SEQUENCE [LARGE SCALE GENOMIC DNA]</scope>
    <source>
        <strain evidence="2">HyVt-458</strain>
    </source>
</reference>
<gene>
    <name evidence="2" type="ORF">ENJ12_05485</name>
</gene>
<feature type="signal peptide" evidence="1">
    <location>
        <begin position="1"/>
        <end position="23"/>
    </location>
</feature>
<dbReference type="Proteomes" id="UP000886339">
    <property type="component" value="Unassembled WGS sequence"/>
</dbReference>
<feature type="chain" id="PRO_5032373034" description="DUF1318 domain-containing protein" evidence="1">
    <location>
        <begin position="24"/>
        <end position="114"/>
    </location>
</feature>
<dbReference type="AlphaFoldDB" id="A0A831RWX8"/>
<accession>A0A831RWX8</accession>
<protein>
    <recommendedName>
        <fullName evidence="3">DUF1318 domain-containing protein</fullName>
    </recommendedName>
</protein>
<name>A0A831RWX8_9GAMM</name>
<proteinExistence type="predicted"/>
<sequence length="114" mass="12343">MKNHSLIIFVSAVLMLASATAAASPSDDAYYAEMETMAAEADIAETRVQSTEDGWVDVGAGLVAIRKNSPTAFAAYKGLRPAYKAEIRKAIRNGQETFAVIELIFSRNNLMGNR</sequence>
<comment type="caution">
    <text evidence="2">The sequence shown here is derived from an EMBL/GenBank/DDBJ whole genome shotgun (WGS) entry which is preliminary data.</text>
</comment>
<organism evidence="2">
    <name type="scientific">Thiolapillus brandeum</name>
    <dbReference type="NCBI Taxonomy" id="1076588"/>
    <lineage>
        <taxon>Bacteria</taxon>
        <taxon>Pseudomonadati</taxon>
        <taxon>Pseudomonadota</taxon>
        <taxon>Gammaproteobacteria</taxon>
        <taxon>Chromatiales</taxon>
        <taxon>Sedimenticolaceae</taxon>
        <taxon>Thiolapillus</taxon>
    </lineage>
</organism>
<keyword evidence="1" id="KW-0732">Signal</keyword>
<evidence type="ECO:0008006" key="3">
    <source>
        <dbReference type="Google" id="ProtNLM"/>
    </source>
</evidence>
<evidence type="ECO:0000313" key="2">
    <source>
        <dbReference type="EMBL" id="HEC06280.1"/>
    </source>
</evidence>
<evidence type="ECO:0000256" key="1">
    <source>
        <dbReference type="SAM" id="SignalP"/>
    </source>
</evidence>
<dbReference type="EMBL" id="DRLF01000195">
    <property type="protein sequence ID" value="HEC06280.1"/>
    <property type="molecule type" value="Genomic_DNA"/>
</dbReference>